<proteinExistence type="predicted"/>
<sequence length="52" mass="5472">MRVTWLSLFSLATLLAGLASAAPVVVSPQLEGVEAREALDARQGEWGGSSSW</sequence>
<keyword evidence="3" id="KW-1185">Reference proteome</keyword>
<reference evidence="2 3" key="1">
    <citation type="journal article" date="2012" name="Science">
        <title>The Paleozoic origin of enzymatic lignin decomposition reconstructed from 31 fungal genomes.</title>
        <authorList>
            <person name="Floudas D."/>
            <person name="Binder M."/>
            <person name="Riley R."/>
            <person name="Barry K."/>
            <person name="Blanchette R.A."/>
            <person name="Henrissat B."/>
            <person name="Martinez A.T."/>
            <person name="Otillar R."/>
            <person name="Spatafora J.W."/>
            <person name="Yadav J.S."/>
            <person name="Aerts A."/>
            <person name="Benoit I."/>
            <person name="Boyd A."/>
            <person name="Carlson A."/>
            <person name="Copeland A."/>
            <person name="Coutinho P.M."/>
            <person name="de Vries R.P."/>
            <person name="Ferreira P."/>
            <person name="Findley K."/>
            <person name="Foster B."/>
            <person name="Gaskell J."/>
            <person name="Glotzer D."/>
            <person name="Gorecki P."/>
            <person name="Heitman J."/>
            <person name="Hesse C."/>
            <person name="Hori C."/>
            <person name="Igarashi K."/>
            <person name="Jurgens J.A."/>
            <person name="Kallen N."/>
            <person name="Kersten P."/>
            <person name="Kohler A."/>
            <person name="Kuees U."/>
            <person name="Kumar T.K.A."/>
            <person name="Kuo A."/>
            <person name="LaButti K."/>
            <person name="Larrondo L.F."/>
            <person name="Lindquist E."/>
            <person name="Ling A."/>
            <person name="Lombard V."/>
            <person name="Lucas S."/>
            <person name="Lundell T."/>
            <person name="Martin R."/>
            <person name="McLaughlin D.J."/>
            <person name="Morgenstern I."/>
            <person name="Morin E."/>
            <person name="Murat C."/>
            <person name="Nagy L.G."/>
            <person name="Nolan M."/>
            <person name="Ohm R.A."/>
            <person name="Patyshakuliyeva A."/>
            <person name="Rokas A."/>
            <person name="Ruiz-Duenas F.J."/>
            <person name="Sabat G."/>
            <person name="Salamov A."/>
            <person name="Samejima M."/>
            <person name="Schmutz J."/>
            <person name="Slot J.C."/>
            <person name="St John F."/>
            <person name="Stenlid J."/>
            <person name="Sun H."/>
            <person name="Sun S."/>
            <person name="Syed K."/>
            <person name="Tsang A."/>
            <person name="Wiebenga A."/>
            <person name="Young D."/>
            <person name="Pisabarro A."/>
            <person name="Eastwood D.C."/>
            <person name="Martin F."/>
            <person name="Cullen D."/>
            <person name="Grigoriev I.V."/>
            <person name="Hibbett D.S."/>
        </authorList>
    </citation>
    <scope>NUCLEOTIDE SEQUENCE</scope>
    <source>
        <strain evidence="3">FP-58527</strain>
    </source>
</reference>
<dbReference type="EMBL" id="KE504127">
    <property type="protein sequence ID" value="EPT04388.1"/>
    <property type="molecule type" value="Genomic_DNA"/>
</dbReference>
<feature type="chain" id="PRO_5004550736" evidence="1">
    <location>
        <begin position="22"/>
        <end position="52"/>
    </location>
</feature>
<dbReference type="Proteomes" id="UP000015241">
    <property type="component" value="Unassembled WGS sequence"/>
</dbReference>
<keyword evidence="1" id="KW-0732">Signal</keyword>
<name>S8EJH2_FOMSC</name>
<accession>S8EJH2</accession>
<feature type="signal peptide" evidence="1">
    <location>
        <begin position="1"/>
        <end position="21"/>
    </location>
</feature>
<evidence type="ECO:0000313" key="2">
    <source>
        <dbReference type="EMBL" id="EPT04388.1"/>
    </source>
</evidence>
<gene>
    <name evidence="2" type="ORF">FOMPIDRAFT_1022008</name>
</gene>
<evidence type="ECO:0000256" key="1">
    <source>
        <dbReference type="SAM" id="SignalP"/>
    </source>
</evidence>
<evidence type="ECO:0000313" key="3">
    <source>
        <dbReference type="Proteomes" id="UP000015241"/>
    </source>
</evidence>
<dbReference type="InParanoid" id="S8EJH2"/>
<dbReference type="AlphaFoldDB" id="S8EJH2"/>
<organism evidence="2 3">
    <name type="scientific">Fomitopsis schrenkii</name>
    <name type="common">Brown rot fungus</name>
    <dbReference type="NCBI Taxonomy" id="2126942"/>
    <lineage>
        <taxon>Eukaryota</taxon>
        <taxon>Fungi</taxon>
        <taxon>Dikarya</taxon>
        <taxon>Basidiomycota</taxon>
        <taxon>Agaricomycotina</taxon>
        <taxon>Agaricomycetes</taxon>
        <taxon>Polyporales</taxon>
        <taxon>Fomitopsis</taxon>
    </lineage>
</organism>
<protein>
    <submittedName>
        <fullName evidence="2">Uncharacterized protein</fullName>
    </submittedName>
</protein>
<dbReference type="HOGENOM" id="CLU_3087241_0_0_1"/>